<proteinExistence type="predicted"/>
<dbReference type="PANTHER" id="PTHR12992">
    <property type="entry name" value="NUDIX HYDROLASE"/>
    <property type="match status" value="1"/>
</dbReference>
<dbReference type="EMBL" id="JANBQF010001124">
    <property type="protein sequence ID" value="KAJ1997977.1"/>
    <property type="molecule type" value="Genomic_DNA"/>
</dbReference>
<dbReference type="OrthoDB" id="77989at2759"/>
<dbReference type="PROSITE" id="PS51462">
    <property type="entry name" value="NUDIX"/>
    <property type="match status" value="1"/>
</dbReference>
<evidence type="ECO:0000259" key="1">
    <source>
        <dbReference type="PROSITE" id="PS51462"/>
    </source>
</evidence>
<dbReference type="PANTHER" id="PTHR12992:SF44">
    <property type="entry name" value="NUDIX HYDROLASE DOMAIN-CONTAINING PROTEIN"/>
    <property type="match status" value="1"/>
</dbReference>
<dbReference type="Gene3D" id="3.90.79.10">
    <property type="entry name" value="Nucleoside Triphosphate Pyrophosphohydrolase"/>
    <property type="match status" value="1"/>
</dbReference>
<dbReference type="InterPro" id="IPR045121">
    <property type="entry name" value="CoAse"/>
</dbReference>
<organism evidence="2 3">
    <name type="scientific">Coemansia thaxteri</name>
    <dbReference type="NCBI Taxonomy" id="2663907"/>
    <lineage>
        <taxon>Eukaryota</taxon>
        <taxon>Fungi</taxon>
        <taxon>Fungi incertae sedis</taxon>
        <taxon>Zoopagomycota</taxon>
        <taxon>Kickxellomycotina</taxon>
        <taxon>Kickxellomycetes</taxon>
        <taxon>Kickxellales</taxon>
        <taxon>Kickxellaceae</taxon>
        <taxon>Coemansia</taxon>
    </lineage>
</organism>
<dbReference type="InterPro" id="IPR000086">
    <property type="entry name" value="NUDIX_hydrolase_dom"/>
</dbReference>
<dbReference type="AlphaFoldDB" id="A0A9W8ECW0"/>
<dbReference type="GO" id="GO:0010945">
    <property type="term" value="F:coenzyme A diphosphatase activity"/>
    <property type="evidence" value="ECO:0007669"/>
    <property type="project" value="InterPro"/>
</dbReference>
<comment type="caution">
    <text evidence="2">The sequence shown here is derived from an EMBL/GenBank/DDBJ whole genome shotgun (WGS) entry which is preliminary data.</text>
</comment>
<dbReference type="Pfam" id="PF00293">
    <property type="entry name" value="NUDIX"/>
    <property type="match status" value="1"/>
</dbReference>
<dbReference type="CDD" id="cd03426">
    <property type="entry name" value="NUDIX_CoAse_Nudt7"/>
    <property type="match status" value="1"/>
</dbReference>
<accession>A0A9W8ECW0</accession>
<sequence>MDTGICDIPHVAFVAQLTRHLVSVPPMQAPSTRRGSVALVIRLVLPDDGQFPDIDSFKRAQQETTAALVQTADRFLSQPELASAKAQLLFIQRAKYPGDPWSGHIGFPGGKRDLADTSDRATAERETLEELGLDLADENNFVHLGCLDDAIAYSLFTSMQMVVSPHVYLQIRQSSPSLVLSDEVASAHWIGLEQA</sequence>
<reference evidence="2" key="1">
    <citation type="submission" date="2022-07" db="EMBL/GenBank/DDBJ databases">
        <title>Phylogenomic reconstructions and comparative analyses of Kickxellomycotina fungi.</title>
        <authorList>
            <person name="Reynolds N.K."/>
            <person name="Stajich J.E."/>
            <person name="Barry K."/>
            <person name="Grigoriev I.V."/>
            <person name="Crous P."/>
            <person name="Smith M.E."/>
        </authorList>
    </citation>
    <scope>NUCLEOTIDE SEQUENCE</scope>
    <source>
        <strain evidence="2">IMI 214461</strain>
    </source>
</reference>
<dbReference type="SUPFAM" id="SSF55811">
    <property type="entry name" value="Nudix"/>
    <property type="match status" value="1"/>
</dbReference>
<keyword evidence="3" id="KW-1185">Reference proteome</keyword>
<evidence type="ECO:0000313" key="3">
    <source>
        <dbReference type="Proteomes" id="UP001150907"/>
    </source>
</evidence>
<dbReference type="Proteomes" id="UP001150907">
    <property type="component" value="Unassembled WGS sequence"/>
</dbReference>
<name>A0A9W8ECW0_9FUNG</name>
<dbReference type="InterPro" id="IPR015797">
    <property type="entry name" value="NUDIX_hydrolase-like_dom_sf"/>
</dbReference>
<evidence type="ECO:0000313" key="2">
    <source>
        <dbReference type="EMBL" id="KAJ1997977.1"/>
    </source>
</evidence>
<gene>
    <name evidence="2" type="ORF">H4R26_005631</name>
</gene>
<feature type="non-terminal residue" evidence="2">
    <location>
        <position position="195"/>
    </location>
</feature>
<feature type="domain" description="Nudix hydrolase" evidence="1">
    <location>
        <begin position="67"/>
        <end position="195"/>
    </location>
</feature>
<protein>
    <recommendedName>
        <fullName evidence="1">Nudix hydrolase domain-containing protein</fullName>
    </recommendedName>
</protein>